<evidence type="ECO:0000256" key="6">
    <source>
        <dbReference type="SAM" id="MobiDB-lite"/>
    </source>
</evidence>
<name>A0A5N7B6W7_9EURO</name>
<feature type="transmembrane region" description="Helical" evidence="7">
    <location>
        <begin position="76"/>
        <end position="101"/>
    </location>
</feature>
<dbReference type="Proteomes" id="UP000326198">
    <property type="component" value="Unassembled WGS sequence"/>
</dbReference>
<comment type="similarity">
    <text evidence="5">Belongs to the SAT4 family.</text>
</comment>
<dbReference type="PANTHER" id="PTHR33048">
    <property type="entry name" value="PTH11-LIKE INTEGRAL MEMBRANE PROTEIN (AFU_ORTHOLOGUE AFUA_5G11245)"/>
    <property type="match status" value="1"/>
</dbReference>
<dbReference type="Pfam" id="PF20684">
    <property type="entry name" value="Fung_rhodopsin"/>
    <property type="match status" value="1"/>
</dbReference>
<dbReference type="GO" id="GO:0016020">
    <property type="term" value="C:membrane"/>
    <property type="evidence" value="ECO:0007669"/>
    <property type="project" value="UniProtKB-SubCell"/>
</dbReference>
<dbReference type="AlphaFoldDB" id="A0A5N7B6W7"/>
<reference evidence="9 10" key="1">
    <citation type="submission" date="2019-04" db="EMBL/GenBank/DDBJ databases">
        <title>Friends and foes A comparative genomics studyof 23 Aspergillus species from section Flavi.</title>
        <authorList>
            <consortium name="DOE Joint Genome Institute"/>
            <person name="Kjaerbolling I."/>
            <person name="Vesth T."/>
            <person name="Frisvad J.C."/>
            <person name="Nybo J.L."/>
            <person name="Theobald S."/>
            <person name="Kildgaard S."/>
            <person name="Isbrandt T."/>
            <person name="Kuo A."/>
            <person name="Sato A."/>
            <person name="Lyhne E.K."/>
            <person name="Kogle M.E."/>
            <person name="Wiebenga A."/>
            <person name="Kun R.S."/>
            <person name="Lubbers R.J."/>
            <person name="Makela M.R."/>
            <person name="Barry K."/>
            <person name="Chovatia M."/>
            <person name="Clum A."/>
            <person name="Daum C."/>
            <person name="Haridas S."/>
            <person name="He G."/>
            <person name="LaButti K."/>
            <person name="Lipzen A."/>
            <person name="Mondo S."/>
            <person name="Riley R."/>
            <person name="Salamov A."/>
            <person name="Simmons B.A."/>
            <person name="Magnuson J.K."/>
            <person name="Henrissat B."/>
            <person name="Mortensen U.H."/>
            <person name="Larsen T.O."/>
            <person name="Devries R.P."/>
            <person name="Grigoriev I.V."/>
            <person name="Machida M."/>
            <person name="Baker S.E."/>
            <person name="Andersen M.R."/>
        </authorList>
    </citation>
    <scope>NUCLEOTIDE SEQUENCE [LARGE SCALE GENOMIC DNA]</scope>
    <source>
        <strain evidence="9 10">IBT 29228</strain>
    </source>
</reference>
<comment type="subcellular location">
    <subcellularLocation>
        <location evidence="1">Membrane</location>
        <topology evidence="1">Multi-pass membrane protein</topology>
    </subcellularLocation>
</comment>
<feature type="transmembrane region" description="Helical" evidence="7">
    <location>
        <begin position="113"/>
        <end position="135"/>
    </location>
</feature>
<evidence type="ECO:0000256" key="5">
    <source>
        <dbReference type="ARBA" id="ARBA00038359"/>
    </source>
</evidence>
<feature type="domain" description="Rhodopsin" evidence="8">
    <location>
        <begin position="4"/>
        <end position="170"/>
    </location>
</feature>
<keyword evidence="3 7" id="KW-1133">Transmembrane helix</keyword>
<feature type="transmembrane region" description="Helical" evidence="7">
    <location>
        <begin position="6"/>
        <end position="23"/>
    </location>
</feature>
<evidence type="ECO:0000256" key="7">
    <source>
        <dbReference type="SAM" id="Phobius"/>
    </source>
</evidence>
<feature type="transmembrane region" description="Helical" evidence="7">
    <location>
        <begin position="35"/>
        <end position="56"/>
    </location>
</feature>
<keyword evidence="2 7" id="KW-0812">Transmembrane</keyword>
<dbReference type="OrthoDB" id="3903189at2759"/>
<accession>A0A5N7B6W7</accession>
<evidence type="ECO:0000256" key="1">
    <source>
        <dbReference type="ARBA" id="ARBA00004141"/>
    </source>
</evidence>
<evidence type="ECO:0000313" key="9">
    <source>
        <dbReference type="EMBL" id="KAE8377120.1"/>
    </source>
</evidence>
<keyword evidence="4 7" id="KW-0472">Membrane</keyword>
<evidence type="ECO:0000256" key="4">
    <source>
        <dbReference type="ARBA" id="ARBA00023136"/>
    </source>
</evidence>
<keyword evidence="10" id="KW-1185">Reference proteome</keyword>
<evidence type="ECO:0000256" key="3">
    <source>
        <dbReference type="ARBA" id="ARBA00022989"/>
    </source>
</evidence>
<organism evidence="9 10">
    <name type="scientific">Aspergillus bertholletiae</name>
    <dbReference type="NCBI Taxonomy" id="1226010"/>
    <lineage>
        <taxon>Eukaryota</taxon>
        <taxon>Fungi</taxon>
        <taxon>Dikarya</taxon>
        <taxon>Ascomycota</taxon>
        <taxon>Pezizomycotina</taxon>
        <taxon>Eurotiomycetes</taxon>
        <taxon>Eurotiomycetidae</taxon>
        <taxon>Eurotiales</taxon>
        <taxon>Aspergillaceae</taxon>
        <taxon>Aspergillus</taxon>
        <taxon>Aspergillus subgen. Circumdati</taxon>
    </lineage>
</organism>
<dbReference type="EMBL" id="ML736229">
    <property type="protein sequence ID" value="KAE8377120.1"/>
    <property type="molecule type" value="Genomic_DNA"/>
</dbReference>
<protein>
    <recommendedName>
        <fullName evidence="8">Rhodopsin domain-containing protein</fullName>
    </recommendedName>
</protein>
<feature type="region of interest" description="Disordered" evidence="6">
    <location>
        <begin position="179"/>
        <end position="206"/>
    </location>
</feature>
<evidence type="ECO:0000259" key="8">
    <source>
        <dbReference type="Pfam" id="PF20684"/>
    </source>
</evidence>
<dbReference type="PANTHER" id="PTHR33048:SF110">
    <property type="entry name" value="UBID FAMILY DECARBOXYLASE"/>
    <property type="match status" value="1"/>
</dbReference>
<gene>
    <name evidence="9" type="ORF">BDV26DRAFT_293547</name>
</gene>
<evidence type="ECO:0000313" key="10">
    <source>
        <dbReference type="Proteomes" id="UP000326198"/>
    </source>
</evidence>
<sequence>MEQFCIATSWLVKCCLLIIYGRLTRLLKEQIVVQILAVYVGLSYIVIEVLLCAVWCRPIEGYWVADVNSDFQCSTYFNHMIVSAVFNISSDLIMLCIPLPLFIRSRLRLAKKIAVCGVFGLGFVVILMAILNRYYSLSTLGQMVFMRWYAAEVSTAVYVANLPLMWPLVRVVFSLQTPEPSRYPERGRATPRITSQRGRGGIRNLTTHEGSSVESIIRGSDGHTNGTADAHELTFTVGGELGYHASVNPDVELEQQRLGHITVQRTVEVIRQ</sequence>
<dbReference type="InterPro" id="IPR052337">
    <property type="entry name" value="SAT4-like"/>
</dbReference>
<evidence type="ECO:0000256" key="2">
    <source>
        <dbReference type="ARBA" id="ARBA00022692"/>
    </source>
</evidence>
<dbReference type="InterPro" id="IPR049326">
    <property type="entry name" value="Rhodopsin_dom_fungi"/>
</dbReference>
<proteinExistence type="inferred from homology"/>